<dbReference type="GO" id="GO:0017056">
    <property type="term" value="F:structural constituent of nuclear pore"/>
    <property type="evidence" value="ECO:0007669"/>
    <property type="project" value="TreeGrafter"/>
</dbReference>
<dbReference type="SUPFAM" id="SSF48371">
    <property type="entry name" value="ARM repeat"/>
    <property type="match status" value="1"/>
</dbReference>
<proteinExistence type="inferred from homology"/>
<keyword evidence="5" id="KW-0175">Coiled coil</keyword>
<comment type="caution">
    <text evidence="6">The sequence shown here is derived from an EMBL/GenBank/DDBJ whole genome shotgun (WGS) entry which is preliminary data.</text>
</comment>
<keyword evidence="4" id="KW-0539">Nucleus</keyword>
<evidence type="ECO:0008006" key="8">
    <source>
        <dbReference type="Google" id="ProtNLM"/>
    </source>
</evidence>
<dbReference type="Pfam" id="PF11894">
    <property type="entry name" value="Nup192"/>
    <property type="match status" value="1"/>
</dbReference>
<dbReference type="GO" id="GO:0006999">
    <property type="term" value="P:nuclear pore organization"/>
    <property type="evidence" value="ECO:0007669"/>
    <property type="project" value="TreeGrafter"/>
</dbReference>
<keyword evidence="3" id="KW-0813">Transport</keyword>
<dbReference type="EMBL" id="PDLN01000001">
    <property type="protein sequence ID" value="RDW94767.1"/>
    <property type="molecule type" value="Genomic_DNA"/>
</dbReference>
<keyword evidence="7" id="KW-1185">Reference proteome</keyword>
<evidence type="ECO:0000256" key="3">
    <source>
        <dbReference type="ARBA" id="ARBA00022448"/>
    </source>
</evidence>
<dbReference type="InterPro" id="IPR016024">
    <property type="entry name" value="ARM-type_fold"/>
</dbReference>
<dbReference type="OrthoDB" id="2019644at2759"/>
<feature type="coiled-coil region" evidence="5">
    <location>
        <begin position="1321"/>
        <end position="1348"/>
    </location>
</feature>
<sequence>MANPNSFEGIKDLRAELTVISADRLVSLDRLVGLLEAQIEALRGLLDKKTRNEQSRKSLTSGTLKLGDQEFGINEEFQQNALQLADEVDLDEVTAGALFYEAQYDAGYPGQSTLESAIIRFHQQRINTLDCLRIIAELSLDVDQDDFVRQLFQRTLDLLVQPPEGPRDASGNASKFVRQCLSSMGDVRQWLQKLSDKLNGASVLGQGRQPEFLTTIEFQRGSLVRQHELLGMIVHYFVKSSRSSISDFEHVLSDVAKFNRYDNLLLHYFPAIAANISRFGAPEGGGTIEEARRLNEKFFPSSETKSWALPYVHAAFRAWWLAEYSGWYSENYGGPAIAGAKLDEEAKLRSKQFTDALKDGAFDFILSMSADVKVGDWSDPARHGLRQWLQRKAPALLPDSVPFSNFFQGVLMEQLESFIEGFITNLPDVLRKLRVDEDEQRQLSQLHEHDLDLERFLVIISYSFENRPKAAMEGFWDVPDGALIGFMHWASRRASTPLVSAFCEMLQALSDDEDCATQAHQFLLDDGPLASGKMRRTHSLTWRTIITELVYFCERIRNQPSLPQSQSYRNEKANADAAETEPESVMMLECYLRLITKLCTESGEARDFLLQHQTFHLVEMLLQLASSSILPRLRACAFTTLRSLASHKNRQVGDFLWTSLDLWICGGYSPSSNAPKSAQSQVSSAAIQRIFQEIGTGFEQPNAFIELLHALVLPHDDDAGLHDGLSFPENLGSSFRMPGIDPYIDFAVGQIFGGRLADSVDSGQLRFLQLTCLDFIRTSLQTFNEDLVILANRSNVSVDTAITASDLDTYVRLHPFSRVMEWIYSEMVMSALLGSLHQDAAEVGAATPDSPLLECLLRGIEVATLILELQPTYLDIIRPAIKLRAGRRQNIPSAAYASFEDGVLSHLSVVSDLGLYCGLGHSHLTMASLKLLQRLAASPKFASPSAVTSSKRTDRNKAIAALEANNDAEYISSCLSSAIVEKVDFARAPLVESYQIKVSILDFLTSCIQSSPGRPTIAHLLLGFGCGTDKLYVIPDSPFSNNSSLFHIILSELALGLDIYDEENATMLSSRITLSYKAIEVLKLLWSSPLSANLTMTEMRAQQALSNMFISEPVIHQDLTWDGMPTTDPSFLSSPPAACLSDFLSRRASMLQYISAELLQILQGHSQSLKTQVVETLLGSTNVDGGKIQNSTIFDIFDFMEFDVNHMIQPPEDSFVADVDFSDCLEELNGSSEQIFNIHKVEELLLLRRAELQKTGALTTPHDEDQFGLQAQNVMAFLLVDNQIKQLKAGKVELLRSWVQVMLVLIKVGDFTGPTKTSFVLQSLQTIMPRLENSLEDATEALELARLARGLLFSFDFNVGSADGEIGDLTSERLFHLFQVSLRAIHAPASVSSLKDTFYEICYRYLAGMSETAKVNQRHNIQTIRAAGERLIDLICDDAYAGEPMCRISALLFLGTLVRLGNDEKSKYIIDSLNRLNFINILVDSIQNMTDDLRETSHEDTPIQLAYCNARLSLLLQICQTRQGATVVLNAGLFRAIRASGLFAIDPDLGVVIDDANAVSKHYDLLVAIMRVICTAVLSRGSQNEQTLDQGRKFLSDNRLSILTVFKRSAGLGSGGAEESVDELADSFMLLISATGFLEFEEQTSVKPMSARTFT</sequence>
<reference evidence="6 7" key="1">
    <citation type="journal article" date="2018" name="IMA Fungus">
        <title>IMA Genome-F 9: Draft genome sequence of Annulohypoxylon stygium, Aspergillus mulundensis, Berkeleyomyces basicola (syn. Thielaviopsis basicola), Ceratocystis smalleyi, two Cercospora beticola strains, Coleophoma cylindrospora, Fusarium fracticaudum, Phialophora cf. hyalina, and Morchella septimelata.</title>
        <authorList>
            <person name="Wingfield B.D."/>
            <person name="Bills G.F."/>
            <person name="Dong Y."/>
            <person name="Huang W."/>
            <person name="Nel W.J."/>
            <person name="Swalarsk-Parry B.S."/>
            <person name="Vaghefi N."/>
            <person name="Wilken P.M."/>
            <person name="An Z."/>
            <person name="de Beer Z.W."/>
            <person name="De Vos L."/>
            <person name="Chen L."/>
            <person name="Duong T.A."/>
            <person name="Gao Y."/>
            <person name="Hammerbacher A."/>
            <person name="Kikkert J.R."/>
            <person name="Li Y."/>
            <person name="Li H."/>
            <person name="Li K."/>
            <person name="Li Q."/>
            <person name="Liu X."/>
            <person name="Ma X."/>
            <person name="Naidoo K."/>
            <person name="Pethybridge S.J."/>
            <person name="Sun J."/>
            <person name="Steenkamp E.T."/>
            <person name="van der Nest M.A."/>
            <person name="van Wyk S."/>
            <person name="Wingfield M.J."/>
            <person name="Xiong C."/>
            <person name="Yue Q."/>
            <person name="Zhang X."/>
        </authorList>
    </citation>
    <scope>NUCLEOTIDE SEQUENCE [LARGE SCALE GENOMIC DNA]</scope>
    <source>
        <strain evidence="6 7">BP5796</strain>
    </source>
</reference>
<comment type="subcellular location">
    <subcellularLocation>
        <location evidence="1">Nucleus</location>
    </subcellularLocation>
</comment>
<dbReference type="GO" id="GO:0044611">
    <property type="term" value="C:nuclear pore inner ring"/>
    <property type="evidence" value="ECO:0007669"/>
    <property type="project" value="TreeGrafter"/>
</dbReference>
<dbReference type="PANTHER" id="PTHR31344:SF0">
    <property type="entry name" value="NUCLEAR PORE COMPLEX PROTEIN NUP205"/>
    <property type="match status" value="1"/>
</dbReference>
<evidence type="ECO:0000313" key="6">
    <source>
        <dbReference type="EMBL" id="RDW94767.1"/>
    </source>
</evidence>
<dbReference type="InterPro" id="IPR021827">
    <property type="entry name" value="Nup186/Nup192/Nup205"/>
</dbReference>
<evidence type="ECO:0000256" key="5">
    <source>
        <dbReference type="SAM" id="Coils"/>
    </source>
</evidence>
<evidence type="ECO:0000256" key="2">
    <source>
        <dbReference type="ARBA" id="ARBA00005892"/>
    </source>
</evidence>
<organism evidence="6 7">
    <name type="scientific">Coleophoma crateriformis</name>
    <dbReference type="NCBI Taxonomy" id="565419"/>
    <lineage>
        <taxon>Eukaryota</taxon>
        <taxon>Fungi</taxon>
        <taxon>Dikarya</taxon>
        <taxon>Ascomycota</taxon>
        <taxon>Pezizomycotina</taxon>
        <taxon>Leotiomycetes</taxon>
        <taxon>Helotiales</taxon>
        <taxon>Dermateaceae</taxon>
        <taxon>Coleophoma</taxon>
    </lineage>
</organism>
<protein>
    <recommendedName>
        <fullName evidence="8">Nucleoporin</fullName>
    </recommendedName>
</protein>
<dbReference type="Proteomes" id="UP000256328">
    <property type="component" value="Unassembled WGS sequence"/>
</dbReference>
<evidence type="ECO:0000313" key="7">
    <source>
        <dbReference type="Proteomes" id="UP000256328"/>
    </source>
</evidence>
<gene>
    <name evidence="6" type="ORF">BP5796_00530</name>
</gene>
<dbReference type="PANTHER" id="PTHR31344">
    <property type="entry name" value="NUCLEAR PORE COMPLEX PROTEIN NUP205"/>
    <property type="match status" value="1"/>
</dbReference>
<comment type="similarity">
    <text evidence="2">Belongs to the NUP186/NUP192/NUP205 family.</text>
</comment>
<accession>A0A3D8T886</accession>
<evidence type="ECO:0000256" key="4">
    <source>
        <dbReference type="ARBA" id="ARBA00023242"/>
    </source>
</evidence>
<evidence type="ECO:0000256" key="1">
    <source>
        <dbReference type="ARBA" id="ARBA00004123"/>
    </source>
</evidence>
<name>A0A3D8T886_9HELO</name>